<dbReference type="InterPro" id="IPR038514">
    <property type="entry name" value="AAR2_C_sf"/>
</dbReference>
<evidence type="ECO:0000256" key="1">
    <source>
        <dbReference type="ARBA" id="ARBA00006281"/>
    </source>
</evidence>
<evidence type="ECO:0000256" key="2">
    <source>
        <dbReference type="SAM" id="MobiDB-lite"/>
    </source>
</evidence>
<reference evidence="6" key="5">
    <citation type="submission" date="2018-04" db="UniProtKB">
        <authorList>
            <consortium name="EnsemblFungi"/>
        </authorList>
    </citation>
    <scope>IDENTIFICATION</scope>
    <source>
        <strain evidence="6">R3-111a-1</strain>
    </source>
</reference>
<feature type="compositionally biased region" description="Pro residues" evidence="2">
    <location>
        <begin position="91"/>
        <end position="104"/>
    </location>
</feature>
<dbReference type="AlphaFoldDB" id="J3NIL2"/>
<dbReference type="Gene3D" id="2.60.34.20">
    <property type="match status" value="1"/>
</dbReference>
<dbReference type="STRING" id="644352.J3NIL2"/>
<dbReference type="EMBL" id="GL385395">
    <property type="protein sequence ID" value="EJT81105.1"/>
    <property type="molecule type" value="Genomic_DNA"/>
</dbReference>
<reference evidence="5" key="2">
    <citation type="submission" date="2010-07" db="EMBL/GenBank/DDBJ databases">
        <authorList>
            <consortium name="The Broad Institute Genome Sequencing Platform"/>
            <consortium name="Broad Institute Genome Sequencing Center for Infectious Disease"/>
            <person name="Ma L.-J."/>
            <person name="Dead R."/>
            <person name="Young S."/>
            <person name="Zeng Q."/>
            <person name="Koehrsen M."/>
            <person name="Alvarado L."/>
            <person name="Berlin A."/>
            <person name="Chapman S.B."/>
            <person name="Chen Z."/>
            <person name="Freedman E."/>
            <person name="Gellesch M."/>
            <person name="Goldberg J."/>
            <person name="Griggs A."/>
            <person name="Gujja S."/>
            <person name="Heilman E.R."/>
            <person name="Heiman D."/>
            <person name="Hepburn T."/>
            <person name="Howarth C."/>
            <person name="Jen D."/>
            <person name="Larson L."/>
            <person name="Mehta T."/>
            <person name="Neiman D."/>
            <person name="Pearson M."/>
            <person name="Roberts A."/>
            <person name="Saif S."/>
            <person name="Shea T."/>
            <person name="Shenoy N."/>
            <person name="Sisk P."/>
            <person name="Stolte C."/>
            <person name="Sykes S."/>
            <person name="Walk T."/>
            <person name="White J."/>
            <person name="Yandava C."/>
            <person name="Haas B."/>
            <person name="Nusbaum C."/>
            <person name="Birren B."/>
        </authorList>
    </citation>
    <scope>NUCLEOTIDE SEQUENCE</scope>
    <source>
        <strain evidence="5">R3-111a-1</strain>
    </source>
</reference>
<dbReference type="EnsemblFungi" id="EJT81105">
    <property type="protein sequence ID" value="EJT81105"/>
    <property type="gene ID" value="GGTG_01090"/>
</dbReference>
<feature type="domain" description="AAR2 C-terminal" evidence="3">
    <location>
        <begin position="388"/>
        <end position="546"/>
    </location>
</feature>
<dbReference type="PANTHER" id="PTHR12689:SF4">
    <property type="entry name" value="PROTEIN AAR2 HOMOLOG"/>
    <property type="match status" value="1"/>
</dbReference>
<accession>J3NIL2</accession>
<feature type="compositionally biased region" description="Basic and acidic residues" evidence="2">
    <location>
        <begin position="1"/>
        <end position="12"/>
    </location>
</feature>
<dbReference type="HOGENOM" id="CLU_024943_1_0_1"/>
<protein>
    <recommendedName>
        <fullName evidence="8">AAR2 family protein</fullName>
    </recommendedName>
</protein>
<dbReference type="InterPro" id="IPR007946">
    <property type="entry name" value="AAR2"/>
</dbReference>
<evidence type="ECO:0000259" key="4">
    <source>
        <dbReference type="Pfam" id="PF20981"/>
    </source>
</evidence>
<dbReference type="InterPro" id="IPR038516">
    <property type="entry name" value="AAR2_N_sf"/>
</dbReference>
<feature type="region of interest" description="Disordered" evidence="2">
    <location>
        <begin position="84"/>
        <end position="117"/>
    </location>
</feature>
<dbReference type="eggNOG" id="KOG3937">
    <property type="taxonomic scope" value="Eukaryota"/>
</dbReference>
<organism evidence="5">
    <name type="scientific">Gaeumannomyces tritici (strain R3-111a-1)</name>
    <name type="common">Wheat and barley take-all root rot fungus</name>
    <name type="synonym">Gaeumannomyces graminis var. tritici</name>
    <dbReference type="NCBI Taxonomy" id="644352"/>
    <lineage>
        <taxon>Eukaryota</taxon>
        <taxon>Fungi</taxon>
        <taxon>Dikarya</taxon>
        <taxon>Ascomycota</taxon>
        <taxon>Pezizomycotina</taxon>
        <taxon>Sordariomycetes</taxon>
        <taxon>Sordariomycetidae</taxon>
        <taxon>Magnaporthales</taxon>
        <taxon>Magnaporthaceae</taxon>
        <taxon>Gaeumannomyces</taxon>
    </lineage>
</organism>
<feature type="compositionally biased region" description="Low complexity" evidence="2">
    <location>
        <begin position="105"/>
        <end position="117"/>
    </location>
</feature>
<dbReference type="InterPro" id="IPR033647">
    <property type="entry name" value="Aar2_N"/>
</dbReference>
<dbReference type="GeneID" id="20341548"/>
<gene>
    <name evidence="6" type="primary">20341548</name>
    <name evidence="5" type="ORF">GGTG_01090</name>
</gene>
<dbReference type="GO" id="GO:0000244">
    <property type="term" value="P:spliceosomal tri-snRNP complex assembly"/>
    <property type="evidence" value="ECO:0007669"/>
    <property type="project" value="TreeGrafter"/>
</dbReference>
<dbReference type="InterPro" id="IPR033648">
    <property type="entry name" value="AAR2_C"/>
</dbReference>
<evidence type="ECO:0000313" key="6">
    <source>
        <dbReference type="EnsemblFungi" id="EJT81105"/>
    </source>
</evidence>
<dbReference type="VEuPathDB" id="FungiDB:GGTG_01090"/>
<reference evidence="6" key="4">
    <citation type="journal article" date="2015" name="G3 (Bethesda)">
        <title>Genome sequences of three phytopathogenic species of the Magnaporthaceae family of fungi.</title>
        <authorList>
            <person name="Okagaki L.H."/>
            <person name="Nunes C.C."/>
            <person name="Sailsbery J."/>
            <person name="Clay B."/>
            <person name="Brown D."/>
            <person name="John T."/>
            <person name="Oh Y."/>
            <person name="Young N."/>
            <person name="Fitzgerald M."/>
            <person name="Haas B.J."/>
            <person name="Zeng Q."/>
            <person name="Young S."/>
            <person name="Adiconis X."/>
            <person name="Fan L."/>
            <person name="Levin J.Z."/>
            <person name="Mitchell T.K."/>
            <person name="Okubara P.A."/>
            <person name="Farman M.L."/>
            <person name="Kohn L.M."/>
            <person name="Birren B."/>
            <person name="Ma L.-J."/>
            <person name="Dean R.A."/>
        </authorList>
    </citation>
    <scope>NUCLEOTIDE SEQUENCE</scope>
    <source>
        <strain evidence="6">R3-111a-1</strain>
    </source>
</reference>
<reference evidence="7" key="1">
    <citation type="submission" date="2010-07" db="EMBL/GenBank/DDBJ databases">
        <title>The genome sequence of Gaeumannomyces graminis var. tritici strain R3-111a-1.</title>
        <authorList>
            <consortium name="The Broad Institute Genome Sequencing Platform"/>
            <person name="Ma L.-J."/>
            <person name="Dead R."/>
            <person name="Young S."/>
            <person name="Zeng Q."/>
            <person name="Koehrsen M."/>
            <person name="Alvarado L."/>
            <person name="Berlin A."/>
            <person name="Chapman S.B."/>
            <person name="Chen Z."/>
            <person name="Freedman E."/>
            <person name="Gellesch M."/>
            <person name="Goldberg J."/>
            <person name="Griggs A."/>
            <person name="Gujja S."/>
            <person name="Heilman E.R."/>
            <person name="Heiman D."/>
            <person name="Hepburn T."/>
            <person name="Howarth C."/>
            <person name="Jen D."/>
            <person name="Larson L."/>
            <person name="Mehta T."/>
            <person name="Neiman D."/>
            <person name="Pearson M."/>
            <person name="Roberts A."/>
            <person name="Saif S."/>
            <person name="Shea T."/>
            <person name="Shenoy N."/>
            <person name="Sisk P."/>
            <person name="Stolte C."/>
            <person name="Sykes S."/>
            <person name="Walk T."/>
            <person name="White J."/>
            <person name="Yandava C."/>
            <person name="Haas B."/>
            <person name="Nusbaum C."/>
            <person name="Birren B."/>
        </authorList>
    </citation>
    <scope>NUCLEOTIDE SEQUENCE [LARGE SCALE GENOMIC DNA]</scope>
    <source>
        <strain evidence="7">R3-111a-1</strain>
    </source>
</reference>
<keyword evidence="7" id="KW-1185">Reference proteome</keyword>
<comment type="similarity">
    <text evidence="1">Belongs to the AAR2 family.</text>
</comment>
<feature type="domain" description="AAR2 N-terminal" evidence="4">
    <location>
        <begin position="124"/>
        <end position="292"/>
    </location>
</feature>
<evidence type="ECO:0008006" key="8">
    <source>
        <dbReference type="Google" id="ProtNLM"/>
    </source>
</evidence>
<feature type="compositionally biased region" description="Acidic residues" evidence="2">
    <location>
        <begin position="575"/>
        <end position="586"/>
    </location>
</feature>
<dbReference type="Gene3D" id="1.25.40.550">
    <property type="entry name" value="Aar2, C-terminal domain-like"/>
    <property type="match status" value="1"/>
</dbReference>
<feature type="region of interest" description="Disordered" evidence="2">
    <location>
        <begin position="234"/>
        <end position="267"/>
    </location>
</feature>
<evidence type="ECO:0000313" key="7">
    <source>
        <dbReference type="Proteomes" id="UP000006039"/>
    </source>
</evidence>
<feature type="compositionally biased region" description="Low complexity" evidence="2">
    <location>
        <begin position="17"/>
        <end position="26"/>
    </location>
</feature>
<proteinExistence type="inferred from homology"/>
<reference evidence="5" key="3">
    <citation type="submission" date="2010-09" db="EMBL/GenBank/DDBJ databases">
        <title>Annotation of Gaeumannomyces graminis var. tritici R3-111a-1.</title>
        <authorList>
            <consortium name="The Broad Institute Genome Sequencing Platform"/>
            <person name="Ma L.-J."/>
            <person name="Dead R."/>
            <person name="Young S.K."/>
            <person name="Zeng Q."/>
            <person name="Gargeya S."/>
            <person name="Fitzgerald M."/>
            <person name="Haas B."/>
            <person name="Abouelleil A."/>
            <person name="Alvarado L."/>
            <person name="Arachchi H.M."/>
            <person name="Berlin A."/>
            <person name="Brown A."/>
            <person name="Chapman S.B."/>
            <person name="Chen Z."/>
            <person name="Dunbar C."/>
            <person name="Freedman E."/>
            <person name="Gearin G."/>
            <person name="Gellesch M."/>
            <person name="Goldberg J."/>
            <person name="Griggs A."/>
            <person name="Gujja S."/>
            <person name="Heiman D."/>
            <person name="Howarth C."/>
            <person name="Larson L."/>
            <person name="Lui A."/>
            <person name="MacDonald P.J.P."/>
            <person name="Mehta T."/>
            <person name="Montmayeur A."/>
            <person name="Murphy C."/>
            <person name="Neiman D."/>
            <person name="Pearson M."/>
            <person name="Priest M."/>
            <person name="Roberts A."/>
            <person name="Saif S."/>
            <person name="Shea T."/>
            <person name="Shenoy N."/>
            <person name="Sisk P."/>
            <person name="Stolte C."/>
            <person name="Sykes S."/>
            <person name="Yandava C."/>
            <person name="Wortman J."/>
            <person name="Nusbaum C."/>
            <person name="Birren B."/>
        </authorList>
    </citation>
    <scope>NUCLEOTIDE SEQUENCE</scope>
    <source>
        <strain evidence="5">R3-111a-1</strain>
    </source>
</reference>
<evidence type="ECO:0000313" key="5">
    <source>
        <dbReference type="EMBL" id="EJT81105.1"/>
    </source>
</evidence>
<dbReference type="CDD" id="cd13777">
    <property type="entry name" value="Aar2_N"/>
    <property type="match status" value="1"/>
</dbReference>
<evidence type="ECO:0000259" key="3">
    <source>
        <dbReference type="Pfam" id="PF05282"/>
    </source>
</evidence>
<dbReference type="Pfam" id="PF20981">
    <property type="entry name" value="AAR2_1st"/>
    <property type="match status" value="1"/>
</dbReference>
<dbReference type="OrthoDB" id="201752at2759"/>
<dbReference type="PANTHER" id="PTHR12689">
    <property type="entry name" value="A1 CISTRON SPLICING FACTOR AAR2-RELATED"/>
    <property type="match status" value="1"/>
</dbReference>
<dbReference type="Proteomes" id="UP000006039">
    <property type="component" value="Unassembled WGS sequence"/>
</dbReference>
<feature type="region of interest" description="Disordered" evidence="2">
    <location>
        <begin position="1"/>
        <end position="62"/>
    </location>
</feature>
<sequence>MHQEIYPKENQPHQRLAAAMAADGAAVGSRLDNAKENPPLTASDGDPVPPTRLSLVKSDSTASAGCFSTKSVVSVPVTGSLPYGTLRVHQPPSPAATPPPPPPRSSDSPSPSLPPLASDVLDHGDVFLILDLPPGFLVGCDTTALTTQTARPVLGFSAIPPGAHLVFVADPAGLSRCGYWFVTGEAAAARGEPRVKQWDRYNEVLGAPASRVEARSSIEDLGSARASLVPYSRTRRAGVGGGGGGPAPPRKDPPRSSGPASPDPDLALDDEVALWHHLTSCITEALLGRVTGNADPSASEWLVDTADSAKGEVNFAQASKLFKTVIGSELTFLFSPQDSALGLHLVNLDANAADDGESDRAVAAAAAAAAPGTAATTAAARSSSPRRPDTTLLVENALGGSGIAEADLTGELQFVFLTAMHLGNPSCLDYWFHLVLKIILRAHQLAVSRPALTHSLILTIHAQLVYGERHMSDGGGGDDDDEGRRAGILEMAPQHQARLREALTVYKRILNGSLLGLGGAITGEQAAVGQAFSDLEAWFWKYGWDLRSDYVPETLVVAVVAEEPHRRRRRGLEADPGDSDDDDDSEYQPVLVELDENGREVGLVSWSS</sequence>
<dbReference type="RefSeq" id="XP_009217114.1">
    <property type="nucleotide sequence ID" value="XM_009218850.1"/>
</dbReference>
<dbReference type="Pfam" id="PF05282">
    <property type="entry name" value="AAR2"/>
    <property type="match status" value="1"/>
</dbReference>
<feature type="region of interest" description="Disordered" evidence="2">
    <location>
        <begin position="567"/>
        <end position="588"/>
    </location>
</feature>
<name>J3NIL2_GAET3</name>